<accession>A0A420DB79</accession>
<sequence length="34" mass="4213">MNKEELKKQFLLKRLEDPNVEEWEKKDIRGLQNI</sequence>
<protein>
    <submittedName>
        <fullName evidence="1">Uncharacterized protein</fullName>
    </submittedName>
</protein>
<dbReference type="Proteomes" id="UP000285906">
    <property type="component" value="Unassembled WGS sequence"/>
</dbReference>
<evidence type="ECO:0000313" key="2">
    <source>
        <dbReference type="Proteomes" id="UP000285906"/>
    </source>
</evidence>
<evidence type="ECO:0000313" key="1">
    <source>
        <dbReference type="EMBL" id="RKE88816.1"/>
    </source>
</evidence>
<name>A0A420DB79_9FLAO</name>
<proteinExistence type="predicted"/>
<organism evidence="1 2">
    <name type="scientific">Epilithonimonas arachidiradicis</name>
    <dbReference type="NCBI Taxonomy" id="1617282"/>
    <lineage>
        <taxon>Bacteria</taxon>
        <taxon>Pseudomonadati</taxon>
        <taxon>Bacteroidota</taxon>
        <taxon>Flavobacteriia</taxon>
        <taxon>Flavobacteriales</taxon>
        <taxon>Weeksellaceae</taxon>
        <taxon>Chryseobacterium group</taxon>
        <taxon>Epilithonimonas</taxon>
    </lineage>
</organism>
<comment type="caution">
    <text evidence="1">The sequence shown here is derived from an EMBL/GenBank/DDBJ whole genome shotgun (WGS) entry which is preliminary data.</text>
</comment>
<dbReference type="AlphaFoldDB" id="A0A420DB79"/>
<dbReference type="EMBL" id="RAQH01000002">
    <property type="protein sequence ID" value="RKE88816.1"/>
    <property type="molecule type" value="Genomic_DNA"/>
</dbReference>
<gene>
    <name evidence="1" type="ORF">BXY58_0943</name>
</gene>
<reference evidence="1 2" key="1">
    <citation type="submission" date="2018-09" db="EMBL/GenBank/DDBJ databases">
        <title>Genomic Encyclopedia of Archaeal and Bacterial Type Strains, Phase II (KMG-II): from individual species to whole genera.</title>
        <authorList>
            <person name="Goeker M."/>
        </authorList>
    </citation>
    <scope>NUCLEOTIDE SEQUENCE [LARGE SCALE GENOMIC DNA]</scope>
    <source>
        <strain evidence="1 2">DSM 27620</strain>
    </source>
</reference>